<feature type="region of interest" description="Disordered" evidence="1">
    <location>
        <begin position="1"/>
        <end position="55"/>
    </location>
</feature>
<dbReference type="Proteomes" id="UP000271098">
    <property type="component" value="Unassembled WGS sequence"/>
</dbReference>
<accession>A0A183EUF7</accession>
<reference evidence="2 3" key="2">
    <citation type="submission" date="2018-11" db="EMBL/GenBank/DDBJ databases">
        <authorList>
            <consortium name="Pathogen Informatics"/>
        </authorList>
    </citation>
    <scope>NUCLEOTIDE SEQUENCE [LARGE SCALE GENOMIC DNA]</scope>
</reference>
<name>A0A183EUF7_9BILA</name>
<evidence type="ECO:0000313" key="2">
    <source>
        <dbReference type="EMBL" id="VDN43061.1"/>
    </source>
</evidence>
<evidence type="ECO:0000256" key="1">
    <source>
        <dbReference type="SAM" id="MobiDB-lite"/>
    </source>
</evidence>
<proteinExistence type="predicted"/>
<gene>
    <name evidence="2" type="ORF">GPUH_LOCUS24598</name>
</gene>
<reference evidence="4" key="1">
    <citation type="submission" date="2016-06" db="UniProtKB">
        <authorList>
            <consortium name="WormBaseParasite"/>
        </authorList>
    </citation>
    <scope>IDENTIFICATION</scope>
</reference>
<dbReference type="WBParaSite" id="GPUH_0002462801-mRNA-1">
    <property type="protein sequence ID" value="GPUH_0002462801-mRNA-1"/>
    <property type="gene ID" value="GPUH_0002462801"/>
</dbReference>
<keyword evidence="3" id="KW-1185">Reference proteome</keyword>
<dbReference type="AlphaFoldDB" id="A0A183EUF7"/>
<dbReference type="EMBL" id="UYRT01101731">
    <property type="protein sequence ID" value="VDN43061.1"/>
    <property type="molecule type" value="Genomic_DNA"/>
</dbReference>
<evidence type="ECO:0000313" key="3">
    <source>
        <dbReference type="Proteomes" id="UP000271098"/>
    </source>
</evidence>
<evidence type="ECO:0000313" key="4">
    <source>
        <dbReference type="WBParaSite" id="GPUH_0002462801-mRNA-1"/>
    </source>
</evidence>
<sequence length="73" mass="8116">MFGMPPSALVSSELDSGEKTKKKKDRDRTKEKKERRREREKQKEAQAHPVGAVADMSIKTDAALLSAVDSTSQ</sequence>
<organism evidence="4">
    <name type="scientific">Gongylonema pulchrum</name>
    <dbReference type="NCBI Taxonomy" id="637853"/>
    <lineage>
        <taxon>Eukaryota</taxon>
        <taxon>Metazoa</taxon>
        <taxon>Ecdysozoa</taxon>
        <taxon>Nematoda</taxon>
        <taxon>Chromadorea</taxon>
        <taxon>Rhabditida</taxon>
        <taxon>Spirurina</taxon>
        <taxon>Spiruromorpha</taxon>
        <taxon>Spiruroidea</taxon>
        <taxon>Gongylonematidae</taxon>
        <taxon>Gongylonema</taxon>
    </lineage>
</organism>
<feature type="compositionally biased region" description="Basic and acidic residues" evidence="1">
    <location>
        <begin position="26"/>
        <end position="46"/>
    </location>
</feature>
<protein>
    <submittedName>
        <fullName evidence="4">BLVR domain-containing protein</fullName>
    </submittedName>
</protein>